<dbReference type="InterPro" id="IPR022652">
    <property type="entry name" value="Znf_XPA_CS"/>
</dbReference>
<evidence type="ECO:0000256" key="4">
    <source>
        <dbReference type="ARBA" id="ARBA00022763"/>
    </source>
</evidence>
<keyword evidence="3" id="KW-0479">Metal-binding</keyword>
<dbReference type="GO" id="GO:0003684">
    <property type="term" value="F:damaged DNA binding"/>
    <property type="evidence" value="ECO:0007669"/>
    <property type="project" value="InterPro"/>
</dbReference>
<dbReference type="Pfam" id="PF05181">
    <property type="entry name" value="XPA_C"/>
    <property type="match status" value="1"/>
</dbReference>
<organism evidence="12 13">
    <name type="scientific">Ignelater luminosus</name>
    <name type="common">Cucubano</name>
    <name type="synonym">Pyrophorus luminosus</name>
    <dbReference type="NCBI Taxonomy" id="2038154"/>
    <lineage>
        <taxon>Eukaryota</taxon>
        <taxon>Metazoa</taxon>
        <taxon>Ecdysozoa</taxon>
        <taxon>Arthropoda</taxon>
        <taxon>Hexapoda</taxon>
        <taxon>Insecta</taxon>
        <taxon>Pterygota</taxon>
        <taxon>Neoptera</taxon>
        <taxon>Endopterygota</taxon>
        <taxon>Coleoptera</taxon>
        <taxon>Polyphaga</taxon>
        <taxon>Elateriformia</taxon>
        <taxon>Elateroidea</taxon>
        <taxon>Elateridae</taxon>
        <taxon>Agrypninae</taxon>
        <taxon>Pyrophorini</taxon>
        <taxon>Ignelater</taxon>
    </lineage>
</organism>
<keyword evidence="7" id="KW-0238">DNA-binding</keyword>
<dbReference type="GO" id="GO:1901255">
    <property type="term" value="P:nucleotide-excision repair involved in interstrand cross-link repair"/>
    <property type="evidence" value="ECO:0007669"/>
    <property type="project" value="TreeGrafter"/>
</dbReference>
<comment type="similarity">
    <text evidence="2">Belongs to the XPA family.</text>
</comment>
<feature type="compositionally biased region" description="Low complexity" evidence="10">
    <location>
        <begin position="7"/>
        <end position="17"/>
    </location>
</feature>
<dbReference type="GO" id="GO:0000110">
    <property type="term" value="C:nucleotide-excision repair factor 1 complex"/>
    <property type="evidence" value="ECO:0007669"/>
    <property type="project" value="TreeGrafter"/>
</dbReference>
<dbReference type="AlphaFoldDB" id="A0A8K0C694"/>
<dbReference type="Proteomes" id="UP000801492">
    <property type="component" value="Unassembled WGS sequence"/>
</dbReference>
<dbReference type="GO" id="GO:0070914">
    <property type="term" value="P:UV-damage excision repair"/>
    <property type="evidence" value="ECO:0007669"/>
    <property type="project" value="TreeGrafter"/>
</dbReference>
<protein>
    <recommendedName>
        <fullName evidence="11">XPA C-terminal domain-containing protein</fullName>
    </recommendedName>
</protein>
<evidence type="ECO:0000256" key="5">
    <source>
        <dbReference type="ARBA" id="ARBA00022771"/>
    </source>
</evidence>
<dbReference type="InterPro" id="IPR009061">
    <property type="entry name" value="DNA-bd_dom_put_sf"/>
</dbReference>
<dbReference type="GO" id="GO:0008270">
    <property type="term" value="F:zinc ion binding"/>
    <property type="evidence" value="ECO:0007669"/>
    <property type="project" value="UniProtKB-KW"/>
</dbReference>
<dbReference type="PANTHER" id="PTHR10142:SF0">
    <property type="entry name" value="DNA REPAIR PROTEIN COMPLEMENTING XP-A CELLS"/>
    <property type="match status" value="1"/>
</dbReference>
<evidence type="ECO:0000256" key="2">
    <source>
        <dbReference type="ARBA" id="ARBA00005548"/>
    </source>
</evidence>
<keyword evidence="9" id="KW-0539">Nucleus</keyword>
<dbReference type="GO" id="GO:0000715">
    <property type="term" value="P:nucleotide-excision repair, DNA damage recognition"/>
    <property type="evidence" value="ECO:0007669"/>
    <property type="project" value="TreeGrafter"/>
</dbReference>
<evidence type="ECO:0000313" key="13">
    <source>
        <dbReference type="Proteomes" id="UP000801492"/>
    </source>
</evidence>
<keyword evidence="6" id="KW-0862">Zinc</keyword>
<evidence type="ECO:0000256" key="8">
    <source>
        <dbReference type="ARBA" id="ARBA00023204"/>
    </source>
</evidence>
<reference evidence="12" key="1">
    <citation type="submission" date="2019-08" db="EMBL/GenBank/DDBJ databases">
        <title>The genome of the North American firefly Photinus pyralis.</title>
        <authorList>
            <consortium name="Photinus pyralis genome working group"/>
            <person name="Fallon T.R."/>
            <person name="Sander Lower S.E."/>
            <person name="Weng J.-K."/>
        </authorList>
    </citation>
    <scope>NUCLEOTIDE SEQUENCE</scope>
    <source>
        <strain evidence="12">TRF0915ILg1</strain>
        <tissue evidence="12">Whole body</tissue>
    </source>
</reference>
<evidence type="ECO:0000256" key="3">
    <source>
        <dbReference type="ARBA" id="ARBA00022723"/>
    </source>
</evidence>
<feature type="compositionally biased region" description="Polar residues" evidence="10">
    <location>
        <begin position="18"/>
        <end position="28"/>
    </location>
</feature>
<dbReference type="SUPFAM" id="SSF46955">
    <property type="entry name" value="Putative DNA-binding domain"/>
    <property type="match status" value="1"/>
</dbReference>
<comment type="caution">
    <text evidence="12">The sequence shown here is derived from an EMBL/GenBank/DDBJ whole genome shotgun (WGS) entry which is preliminary data.</text>
</comment>
<dbReference type="InterPro" id="IPR022656">
    <property type="entry name" value="XPA_C"/>
</dbReference>
<evidence type="ECO:0000256" key="7">
    <source>
        <dbReference type="ARBA" id="ARBA00023125"/>
    </source>
</evidence>
<dbReference type="InterPro" id="IPR000465">
    <property type="entry name" value="XPA/RAD14"/>
</dbReference>
<dbReference type="GO" id="GO:0006284">
    <property type="term" value="P:base-excision repair"/>
    <property type="evidence" value="ECO:0007669"/>
    <property type="project" value="TreeGrafter"/>
</dbReference>
<keyword evidence="5" id="KW-0863">Zinc-finger</keyword>
<evidence type="ECO:0000259" key="11">
    <source>
        <dbReference type="Pfam" id="PF05181"/>
    </source>
</evidence>
<dbReference type="EMBL" id="VTPC01090842">
    <property type="protein sequence ID" value="KAF2881229.1"/>
    <property type="molecule type" value="Genomic_DNA"/>
</dbReference>
<keyword evidence="4" id="KW-0227">DNA damage</keyword>
<dbReference type="Gene3D" id="3.90.530.10">
    <property type="entry name" value="XPA C-terminal domain"/>
    <property type="match status" value="1"/>
</dbReference>
<evidence type="ECO:0000256" key="9">
    <source>
        <dbReference type="ARBA" id="ARBA00023242"/>
    </source>
</evidence>
<keyword evidence="8" id="KW-0234">DNA repair</keyword>
<sequence length="264" mass="30676">MSGEEATQTTQLTQTTQSKQNRQGGFSQKDSRYHPYSKCDIVTIDKSVITVNGTKYKDTGGGFLLEEEEAKNTEVPLSLPEEKAPILKEDCPTCKICKKTISKSWLLDTFDYEVCDECKDPEDAHRLITKTEALKEYLLRDYDLDKRDPPLKCIKRKNPHNSRWGEMKLYLQIQVEERALEVWGTKEKLEEELEKREEKRVLAKGKKYHKQMKELRMSVRSSLYNKTSAASHTHQFGSEVYNEDDDTYAHTCTTCGYEETFEKM</sequence>
<proteinExistence type="inferred from homology"/>
<dbReference type="SUPFAM" id="SSF57716">
    <property type="entry name" value="Glucocorticoid receptor-like (DNA-binding domain)"/>
    <property type="match status" value="1"/>
</dbReference>
<dbReference type="NCBIfam" id="TIGR00598">
    <property type="entry name" value="rad14"/>
    <property type="match status" value="1"/>
</dbReference>
<dbReference type="PANTHER" id="PTHR10142">
    <property type="entry name" value="DNA REPAIR PROTEIN COMPLEMENTING XP-A CELLS"/>
    <property type="match status" value="1"/>
</dbReference>
<feature type="region of interest" description="Disordered" evidence="10">
    <location>
        <begin position="1"/>
        <end position="32"/>
    </location>
</feature>
<gene>
    <name evidence="12" type="ORF">ILUMI_24953</name>
</gene>
<feature type="domain" description="XPA C-terminal" evidence="11">
    <location>
        <begin position="125"/>
        <end position="175"/>
    </location>
</feature>
<dbReference type="InterPro" id="IPR037129">
    <property type="entry name" value="XPA_sf"/>
</dbReference>
<evidence type="ECO:0000256" key="1">
    <source>
        <dbReference type="ARBA" id="ARBA00004123"/>
    </source>
</evidence>
<evidence type="ECO:0000256" key="6">
    <source>
        <dbReference type="ARBA" id="ARBA00022833"/>
    </source>
</evidence>
<dbReference type="Pfam" id="PF01286">
    <property type="entry name" value="XPA_N"/>
    <property type="match status" value="1"/>
</dbReference>
<keyword evidence="13" id="KW-1185">Reference proteome</keyword>
<evidence type="ECO:0000256" key="10">
    <source>
        <dbReference type="SAM" id="MobiDB-lite"/>
    </source>
</evidence>
<comment type="subcellular location">
    <subcellularLocation>
        <location evidence="1">Nucleus</location>
    </subcellularLocation>
</comment>
<evidence type="ECO:0000313" key="12">
    <source>
        <dbReference type="EMBL" id="KAF2881229.1"/>
    </source>
</evidence>
<name>A0A8K0C694_IGNLU</name>
<accession>A0A8K0C694</accession>
<dbReference type="OrthoDB" id="68328at2759"/>